<dbReference type="GO" id="GO:0016531">
    <property type="term" value="F:copper chaperone activity"/>
    <property type="evidence" value="ECO:0007669"/>
    <property type="project" value="InterPro"/>
</dbReference>
<keyword evidence="3 8" id="KW-0479">Metal-binding</keyword>
<feature type="region of interest" description="Disordered" evidence="9">
    <location>
        <begin position="1"/>
        <end position="36"/>
    </location>
</feature>
<dbReference type="PANTHER" id="PTHR16719">
    <property type="entry name" value="CYTOCHROME C OXIDASE COPPER CHAPERONE"/>
    <property type="match status" value="1"/>
</dbReference>
<dbReference type="EMBL" id="JANCYW010000006">
    <property type="protein sequence ID" value="KAK4535772.1"/>
    <property type="molecule type" value="Genomic_DNA"/>
</dbReference>
<evidence type="ECO:0000313" key="10">
    <source>
        <dbReference type="EMBL" id="KAK4535772.1"/>
    </source>
</evidence>
<evidence type="ECO:0000256" key="5">
    <source>
        <dbReference type="ARBA" id="ARBA00023128"/>
    </source>
</evidence>
<evidence type="ECO:0000313" key="11">
    <source>
        <dbReference type="Proteomes" id="UP001301350"/>
    </source>
</evidence>
<dbReference type="Proteomes" id="UP001301350">
    <property type="component" value="Unassembled WGS sequence"/>
</dbReference>
<dbReference type="AlphaFoldDB" id="A0AAV9ITW3"/>
<comment type="similarity">
    <text evidence="2">Belongs to the COX17 family.</text>
</comment>
<evidence type="ECO:0000256" key="8">
    <source>
        <dbReference type="PIRSR" id="PIRSR607745-1"/>
    </source>
</evidence>
<protein>
    <recommendedName>
        <fullName evidence="12">Cytochrome c oxidase copper chaperone</fullName>
    </recommendedName>
</protein>
<accession>A0AAV9ITW3</accession>
<feature type="binding site" evidence="8">
    <location>
        <position position="40"/>
    </location>
    <ligand>
        <name>Cu cation</name>
        <dbReference type="ChEBI" id="CHEBI:23378"/>
    </ligand>
</feature>
<organism evidence="10 11">
    <name type="scientific">Cyanidium caldarium</name>
    <name type="common">Red alga</name>
    <dbReference type="NCBI Taxonomy" id="2771"/>
    <lineage>
        <taxon>Eukaryota</taxon>
        <taxon>Rhodophyta</taxon>
        <taxon>Bangiophyceae</taxon>
        <taxon>Cyanidiales</taxon>
        <taxon>Cyanidiaceae</taxon>
        <taxon>Cyanidium</taxon>
    </lineage>
</organism>
<feature type="binding site" evidence="8">
    <location>
        <position position="39"/>
    </location>
    <ligand>
        <name>Cu cation</name>
        <dbReference type="ChEBI" id="CHEBI:23378"/>
    </ligand>
</feature>
<keyword evidence="11" id="KW-1185">Reference proteome</keyword>
<keyword evidence="4 8" id="KW-0186">Copper</keyword>
<evidence type="ECO:0000256" key="7">
    <source>
        <dbReference type="ARBA" id="ARBA00023186"/>
    </source>
</evidence>
<dbReference type="Gene3D" id="1.10.287.1130">
    <property type="entry name" value="CytochromE C oxidase copper chaperone"/>
    <property type="match status" value="1"/>
</dbReference>
<dbReference type="PANTHER" id="PTHR16719:SF0">
    <property type="entry name" value="CYTOCHROME C OXIDASE COPPER CHAPERONE"/>
    <property type="match status" value="1"/>
</dbReference>
<keyword evidence="7" id="KW-0143">Chaperone</keyword>
<dbReference type="GO" id="GO:0005758">
    <property type="term" value="C:mitochondrial intermembrane space"/>
    <property type="evidence" value="ECO:0007669"/>
    <property type="project" value="UniProtKB-SubCell"/>
</dbReference>
<evidence type="ECO:0000256" key="6">
    <source>
        <dbReference type="ARBA" id="ARBA00023157"/>
    </source>
</evidence>
<keyword evidence="6" id="KW-1015">Disulfide bond</keyword>
<feature type="compositionally biased region" description="Polar residues" evidence="9">
    <location>
        <begin position="1"/>
        <end position="15"/>
    </location>
</feature>
<comment type="caution">
    <text evidence="10">The sequence shown here is derived from an EMBL/GenBank/DDBJ whole genome shotgun (WGS) entry which is preliminary data.</text>
</comment>
<dbReference type="GO" id="GO:0005507">
    <property type="term" value="F:copper ion binding"/>
    <property type="evidence" value="ECO:0007669"/>
    <property type="project" value="InterPro"/>
</dbReference>
<comment type="subcellular location">
    <subcellularLocation>
        <location evidence="1">Mitochondrion intermembrane space</location>
    </subcellularLocation>
</comment>
<evidence type="ECO:0008006" key="12">
    <source>
        <dbReference type="Google" id="ProtNLM"/>
    </source>
</evidence>
<dbReference type="InterPro" id="IPR009069">
    <property type="entry name" value="Cys_alpha_HP_mot_SF"/>
</dbReference>
<evidence type="ECO:0000256" key="4">
    <source>
        <dbReference type="ARBA" id="ARBA00023008"/>
    </source>
</evidence>
<dbReference type="Pfam" id="PF05051">
    <property type="entry name" value="COX17"/>
    <property type="match status" value="1"/>
</dbReference>
<keyword evidence="5" id="KW-0496">Mitochondrion</keyword>
<dbReference type="PROSITE" id="PS51808">
    <property type="entry name" value="CHCH"/>
    <property type="match status" value="1"/>
</dbReference>
<sequence>MGNRSTVAASATESRVAQPATPAPAAGPPDSAAPKKKMCCACPETKRARDECVALRGEEACRELIEAHKACLRAEGFSVQ</sequence>
<dbReference type="InterPro" id="IPR007745">
    <property type="entry name" value="Cyt_c_oxidase_Cu-chaperone"/>
</dbReference>
<evidence type="ECO:0000256" key="1">
    <source>
        <dbReference type="ARBA" id="ARBA00004569"/>
    </source>
</evidence>
<evidence type="ECO:0000256" key="9">
    <source>
        <dbReference type="SAM" id="MobiDB-lite"/>
    </source>
</evidence>
<reference evidence="10 11" key="1">
    <citation type="submission" date="2022-07" db="EMBL/GenBank/DDBJ databases">
        <title>Genome-wide signatures of adaptation to extreme environments.</title>
        <authorList>
            <person name="Cho C.H."/>
            <person name="Yoon H.S."/>
        </authorList>
    </citation>
    <scope>NUCLEOTIDE SEQUENCE [LARGE SCALE GENOMIC DNA]</scope>
    <source>
        <strain evidence="10 11">DBV 063 E5</strain>
    </source>
</reference>
<gene>
    <name evidence="10" type="ORF">CDCA_CDCA06G1797</name>
</gene>
<evidence type="ECO:0000256" key="3">
    <source>
        <dbReference type="ARBA" id="ARBA00022723"/>
    </source>
</evidence>
<proteinExistence type="inferred from homology"/>
<evidence type="ECO:0000256" key="2">
    <source>
        <dbReference type="ARBA" id="ARBA00009241"/>
    </source>
</evidence>
<name>A0AAV9ITW3_CYACA</name>
<dbReference type="SUPFAM" id="SSF47072">
    <property type="entry name" value="Cysteine alpha-hairpin motif"/>
    <property type="match status" value="1"/>
</dbReference>